<proteinExistence type="predicted"/>
<evidence type="ECO:0000313" key="2">
    <source>
        <dbReference type="Proteomes" id="UP000176863"/>
    </source>
</evidence>
<reference evidence="1 2" key="1">
    <citation type="journal article" date="2016" name="Nat. Commun.">
        <title>Thousands of microbial genomes shed light on interconnected biogeochemical processes in an aquifer system.</title>
        <authorList>
            <person name="Anantharaman K."/>
            <person name="Brown C.T."/>
            <person name="Hug L.A."/>
            <person name="Sharon I."/>
            <person name="Castelle C.J."/>
            <person name="Probst A.J."/>
            <person name="Thomas B.C."/>
            <person name="Singh A."/>
            <person name="Wilkins M.J."/>
            <person name="Karaoz U."/>
            <person name="Brodie E.L."/>
            <person name="Williams K.H."/>
            <person name="Hubbard S.S."/>
            <person name="Banfield J.F."/>
        </authorList>
    </citation>
    <scope>NUCLEOTIDE SEQUENCE [LARGE SCALE GENOMIC DNA]</scope>
</reference>
<dbReference type="InterPro" id="IPR011008">
    <property type="entry name" value="Dimeric_a/b-barrel"/>
</dbReference>
<protein>
    <recommendedName>
        <fullName evidence="3">YCII-related domain-containing protein</fullName>
    </recommendedName>
</protein>
<dbReference type="SUPFAM" id="SSF54909">
    <property type="entry name" value="Dimeric alpha+beta barrel"/>
    <property type="match status" value="1"/>
</dbReference>
<organism evidence="1 2">
    <name type="scientific">Candidatus Kaiserbacteria bacterium RIFCSPHIGHO2_01_FULL_53_29</name>
    <dbReference type="NCBI Taxonomy" id="1798480"/>
    <lineage>
        <taxon>Bacteria</taxon>
        <taxon>Candidatus Kaiseribacteriota</taxon>
    </lineage>
</organism>
<dbReference type="Gene3D" id="3.30.70.1060">
    <property type="entry name" value="Dimeric alpha+beta barrel"/>
    <property type="match status" value="1"/>
</dbReference>
<gene>
    <name evidence="1" type="ORF">A2851_05655</name>
</gene>
<dbReference type="Proteomes" id="UP000176863">
    <property type="component" value="Unassembled WGS sequence"/>
</dbReference>
<dbReference type="EMBL" id="MFKT01000012">
    <property type="protein sequence ID" value="OGG53428.1"/>
    <property type="molecule type" value="Genomic_DNA"/>
</dbReference>
<dbReference type="AlphaFoldDB" id="A0A1F6CW86"/>
<evidence type="ECO:0000313" key="1">
    <source>
        <dbReference type="EMBL" id="OGG53428.1"/>
    </source>
</evidence>
<evidence type="ECO:0008006" key="3">
    <source>
        <dbReference type="Google" id="ProtNLM"/>
    </source>
</evidence>
<name>A0A1F6CW86_9BACT</name>
<accession>A0A1F6CW86</accession>
<sequence length="111" mass="12273">MKKFMAVYLGSPEKMMAWKPDEATMKAGMAAWSKWATDNAGVIVDQGSPLGKTKRVDKSGISDVKNEMGAWTVVQAESQEAAAKLFENHPHFTIFPGERVEVMECLPMPKL</sequence>
<comment type="caution">
    <text evidence="1">The sequence shown here is derived from an EMBL/GenBank/DDBJ whole genome shotgun (WGS) entry which is preliminary data.</text>
</comment>
<dbReference type="STRING" id="1798480.A2851_05655"/>